<dbReference type="EMBL" id="BMUB01000009">
    <property type="protein sequence ID" value="GGU85303.1"/>
    <property type="molecule type" value="Genomic_DNA"/>
</dbReference>
<proteinExistence type="predicted"/>
<reference evidence="3" key="1">
    <citation type="journal article" date="2014" name="Int. J. Syst. Evol. Microbiol.">
        <title>Complete genome sequence of Corynebacterium casei LMG S-19264T (=DSM 44701T), isolated from a smear-ripened cheese.</title>
        <authorList>
            <consortium name="US DOE Joint Genome Institute (JGI-PGF)"/>
            <person name="Walter F."/>
            <person name="Albersmeier A."/>
            <person name="Kalinowski J."/>
            <person name="Ruckert C."/>
        </authorList>
    </citation>
    <scope>NUCLEOTIDE SEQUENCE</scope>
    <source>
        <strain evidence="3">JCM 4434</strain>
    </source>
</reference>
<name>A0A1E7NCJ2_KITAU</name>
<dbReference type="EMBL" id="JPRF03000014">
    <property type="protein sequence ID" value="OEV38397.1"/>
    <property type="molecule type" value="Genomic_DNA"/>
</dbReference>
<feature type="compositionally biased region" description="Basic and acidic residues" evidence="1">
    <location>
        <begin position="153"/>
        <end position="166"/>
    </location>
</feature>
<keyword evidence="5" id="KW-1185">Reference proteome</keyword>
<reference evidence="4 5" key="2">
    <citation type="submission" date="2014-07" db="EMBL/GenBank/DDBJ databases">
        <authorList>
            <person name="Zhang J.E."/>
            <person name="Yang H."/>
            <person name="Guo J."/>
            <person name="Deng Z."/>
            <person name="Luo H."/>
            <person name="Luo M."/>
            <person name="Zhao B."/>
        </authorList>
    </citation>
    <scope>NUCLEOTIDE SEQUENCE [LARGE SCALE GENOMIC DNA]</scope>
    <source>
        <strain evidence="4">ATCC 10762</strain>
        <strain evidence="5">ATCC 10762 / DSM 40127 / CCM 3239 / JCM 4008 / LMG 5968 / NBRC 12843 / NCIMB 8234 / A-377</strain>
    </source>
</reference>
<reference evidence="4" key="4">
    <citation type="submission" date="2016-08" db="EMBL/GenBank/DDBJ databases">
        <title>Sequencing, Assembly and Comparative Genomics of S. aureofaciens ATCC 10762.</title>
        <authorList>
            <person name="Gradnigo J.S."/>
            <person name="Johnson N."/>
            <person name="Somerville G.A."/>
        </authorList>
    </citation>
    <scope>NUCLEOTIDE SEQUENCE [LARGE SCALE GENOMIC DNA]</scope>
    <source>
        <strain evidence="4">ATCC 10762</strain>
    </source>
</reference>
<gene>
    <name evidence="3" type="ORF">GCM10010502_41930</name>
    <name evidence="4" type="ORF">HS99_0021030</name>
</gene>
<feature type="transmembrane region" description="Helical" evidence="2">
    <location>
        <begin position="40"/>
        <end position="64"/>
    </location>
</feature>
<organism evidence="4 5">
    <name type="scientific">Kitasatospora aureofaciens</name>
    <name type="common">Streptomyces aureofaciens</name>
    <dbReference type="NCBI Taxonomy" id="1894"/>
    <lineage>
        <taxon>Bacteria</taxon>
        <taxon>Bacillati</taxon>
        <taxon>Actinomycetota</taxon>
        <taxon>Actinomycetes</taxon>
        <taxon>Kitasatosporales</taxon>
        <taxon>Streptomycetaceae</taxon>
        <taxon>Kitasatospora</taxon>
    </lineage>
</organism>
<accession>A0A1E7NCJ2</accession>
<dbReference type="Proteomes" id="UP000037395">
    <property type="component" value="Unassembled WGS sequence"/>
</dbReference>
<comment type="caution">
    <text evidence="4">The sequence shown here is derived from an EMBL/GenBank/DDBJ whole genome shotgun (WGS) entry which is preliminary data.</text>
</comment>
<sequence>MPGMENQQPSERPTGLQAIWANTLEPVAPLPRYRTVPRKAWIAGGVVVALFAALTVAAVTGAGAPPSHRIVLADRIGDQERTPDDKVVTTERARLHRALTALRPYRDVSVAGYGPAGSGRRSLLVAGMTGSFPDARGELDRQFGAGWGSDVSRWPDNEPIRERQDHPAGPLGGALDCAVLGDSATSRTICIWADGTTVGAVIDGTGETRPDDLAKRALEIRTAVEVEV</sequence>
<keyword evidence="2" id="KW-0472">Membrane</keyword>
<feature type="region of interest" description="Disordered" evidence="1">
    <location>
        <begin position="147"/>
        <end position="169"/>
    </location>
</feature>
<dbReference type="KEGG" id="kau:B6264_28025"/>
<reference evidence="5" key="3">
    <citation type="submission" date="2016-08" db="EMBL/GenBank/DDBJ databases">
        <title>Sequencing, assembly and comparative genomics of S. aureofaciens ATCC 10762.</title>
        <authorList>
            <person name="Gradnigo J.S."/>
            <person name="Johnson N."/>
            <person name="Somerville G.A."/>
        </authorList>
    </citation>
    <scope>NUCLEOTIDE SEQUENCE [LARGE SCALE GENOMIC DNA]</scope>
    <source>
        <strain evidence="5">ATCC 10762 / DSM 40127 / CCM 3239 / JCM 4008 / LMG 5968 / NBRC 12843 / NCIMB 8234 / A-377</strain>
    </source>
</reference>
<dbReference type="AlphaFoldDB" id="A0A1E7NCJ2"/>
<dbReference type="Proteomes" id="UP000610124">
    <property type="component" value="Unassembled WGS sequence"/>
</dbReference>
<evidence type="ECO:0000313" key="4">
    <source>
        <dbReference type="EMBL" id="OEV38397.1"/>
    </source>
</evidence>
<keyword evidence="2" id="KW-1133">Transmembrane helix</keyword>
<evidence type="ECO:0000313" key="3">
    <source>
        <dbReference type="EMBL" id="GGU85303.1"/>
    </source>
</evidence>
<keyword evidence="2" id="KW-0812">Transmembrane</keyword>
<reference evidence="3" key="5">
    <citation type="submission" date="2020-09" db="EMBL/GenBank/DDBJ databases">
        <authorList>
            <person name="Sun Q."/>
            <person name="Ohkuma M."/>
        </authorList>
    </citation>
    <scope>NUCLEOTIDE SEQUENCE</scope>
    <source>
        <strain evidence="3">JCM 4434</strain>
    </source>
</reference>
<evidence type="ECO:0000256" key="1">
    <source>
        <dbReference type="SAM" id="MobiDB-lite"/>
    </source>
</evidence>
<protein>
    <submittedName>
        <fullName evidence="4">Uncharacterized protein</fullName>
    </submittedName>
</protein>
<accession>A0A8H9LS89</accession>
<evidence type="ECO:0000313" key="5">
    <source>
        <dbReference type="Proteomes" id="UP000037395"/>
    </source>
</evidence>
<evidence type="ECO:0000256" key="2">
    <source>
        <dbReference type="SAM" id="Phobius"/>
    </source>
</evidence>